<evidence type="ECO:0000313" key="4">
    <source>
        <dbReference type="EMBL" id="ECQ5611885.1"/>
    </source>
</evidence>
<dbReference type="PROSITE" id="PS50111">
    <property type="entry name" value="CHEMOTAXIS_TRANSDUC_2"/>
    <property type="match status" value="1"/>
</dbReference>
<comment type="caution">
    <text evidence="4">The sequence shown here is derived from an EMBL/GenBank/DDBJ whole genome shotgun (WGS) entry which is preliminary data.</text>
</comment>
<dbReference type="GO" id="GO:0007165">
    <property type="term" value="P:signal transduction"/>
    <property type="evidence" value="ECO:0007669"/>
    <property type="project" value="UniProtKB-KW"/>
</dbReference>
<dbReference type="GO" id="GO:0016301">
    <property type="term" value="F:kinase activity"/>
    <property type="evidence" value="ECO:0007669"/>
    <property type="project" value="UniProtKB-KW"/>
</dbReference>
<keyword evidence="4" id="KW-0808">Transferase</keyword>
<dbReference type="AlphaFoldDB" id="A0A5Y8RGC6"/>
<dbReference type="SMART" id="SM00283">
    <property type="entry name" value="MA"/>
    <property type="match status" value="1"/>
</dbReference>
<dbReference type="InterPro" id="IPR004090">
    <property type="entry name" value="Chemotax_Me-accpt_rcpt"/>
</dbReference>
<evidence type="ECO:0000256" key="2">
    <source>
        <dbReference type="ARBA" id="ARBA00029447"/>
    </source>
</evidence>
<comment type="similarity">
    <text evidence="2">Belongs to the methyl-accepting chemotaxis (MCP) protein family.</text>
</comment>
<proteinExistence type="inferred from homology"/>
<accession>A0A5Y8RGC6</accession>
<dbReference type="InterPro" id="IPR004089">
    <property type="entry name" value="MCPsignal_dom"/>
</dbReference>
<dbReference type="Pfam" id="PF00015">
    <property type="entry name" value="MCPsignal"/>
    <property type="match status" value="1"/>
</dbReference>
<dbReference type="GO" id="GO:0006935">
    <property type="term" value="P:chemotaxis"/>
    <property type="evidence" value="ECO:0007669"/>
    <property type="project" value="InterPro"/>
</dbReference>
<organism evidence="4">
    <name type="scientific">Campylobacter jejuni</name>
    <dbReference type="NCBI Taxonomy" id="197"/>
    <lineage>
        <taxon>Bacteria</taxon>
        <taxon>Pseudomonadati</taxon>
        <taxon>Campylobacterota</taxon>
        <taxon>Epsilonproteobacteria</taxon>
        <taxon>Campylobacterales</taxon>
        <taxon>Campylobacteraceae</taxon>
        <taxon>Campylobacter</taxon>
    </lineage>
</organism>
<name>A0A5Y8RGC6_CAMJU</name>
<keyword evidence="4" id="KW-0418">Kinase</keyword>
<dbReference type="PRINTS" id="PR00260">
    <property type="entry name" value="CHEMTRNSDUCR"/>
</dbReference>
<keyword evidence="1 3" id="KW-0807">Transducer</keyword>
<evidence type="ECO:0000256" key="1">
    <source>
        <dbReference type="ARBA" id="ARBA00023224"/>
    </source>
</evidence>
<dbReference type="PANTHER" id="PTHR32089:SF112">
    <property type="entry name" value="LYSOZYME-LIKE PROTEIN-RELATED"/>
    <property type="match status" value="1"/>
</dbReference>
<dbReference type="SUPFAM" id="SSF58104">
    <property type="entry name" value="Methyl-accepting chemotaxis protein (MCP) signaling domain"/>
    <property type="match status" value="1"/>
</dbReference>
<dbReference type="EMBL" id="AAKBNA010000032">
    <property type="protein sequence ID" value="ECQ5611885.1"/>
    <property type="molecule type" value="Genomic_DNA"/>
</dbReference>
<dbReference type="GO" id="GO:0016020">
    <property type="term" value="C:membrane"/>
    <property type="evidence" value="ECO:0007669"/>
    <property type="project" value="InterPro"/>
</dbReference>
<protein>
    <submittedName>
        <fullName evidence="4">Histidine kinase</fullName>
    </submittedName>
</protein>
<dbReference type="PANTHER" id="PTHR32089">
    <property type="entry name" value="METHYL-ACCEPTING CHEMOTAXIS PROTEIN MCPB"/>
    <property type="match status" value="1"/>
</dbReference>
<sequence>MSNKANNANEKSFLLLEQMLKSLFNVANKVSTVSQNENELAKKVENMVNQAGNIQKATQMMDEIADKTNLLSLNASIEAARAGTFGRGFSVIAEDVRQLAQSSEEFLGNVAQITKELLQSINEVSAELKKNAQSVQALNDDTALLVDDANEVKLCNQDARTLVTQCTKKIKISQENIQNLLSRMQENVEVSEKNEEISKILLQVADELKIVCHNLESELNQFQI</sequence>
<reference evidence="4" key="1">
    <citation type="submission" date="2019-08" db="EMBL/GenBank/DDBJ databases">
        <authorList>
            <person name="Ashton P.M."/>
            <person name="Dallman T."/>
            <person name="Nair S."/>
            <person name="De Pinna E."/>
            <person name="Peters T."/>
            <person name="Grant K."/>
        </authorList>
    </citation>
    <scope>NUCLEOTIDE SEQUENCE</scope>
    <source>
        <strain evidence="4">275664</strain>
    </source>
</reference>
<evidence type="ECO:0000256" key="3">
    <source>
        <dbReference type="PROSITE-ProRule" id="PRU00284"/>
    </source>
</evidence>
<gene>
    <name evidence="4" type="ORF">FZK63_07145</name>
</gene>
<dbReference type="Gene3D" id="1.10.287.950">
    <property type="entry name" value="Methyl-accepting chemotaxis protein"/>
    <property type="match status" value="1"/>
</dbReference>
<dbReference type="GO" id="GO:0004888">
    <property type="term" value="F:transmembrane signaling receptor activity"/>
    <property type="evidence" value="ECO:0007669"/>
    <property type="project" value="InterPro"/>
</dbReference>